<dbReference type="EMBL" id="REGN01000342">
    <property type="protein sequence ID" value="RNA42621.1"/>
    <property type="molecule type" value="Genomic_DNA"/>
</dbReference>
<dbReference type="Proteomes" id="UP000276133">
    <property type="component" value="Unassembled WGS sequence"/>
</dbReference>
<evidence type="ECO:0000313" key="2">
    <source>
        <dbReference type="Proteomes" id="UP000276133"/>
    </source>
</evidence>
<gene>
    <name evidence="1" type="ORF">BpHYR1_037899</name>
</gene>
<protein>
    <submittedName>
        <fullName evidence="1">Uncharacterized protein</fullName>
    </submittedName>
</protein>
<organism evidence="1 2">
    <name type="scientific">Brachionus plicatilis</name>
    <name type="common">Marine rotifer</name>
    <name type="synonym">Brachionus muelleri</name>
    <dbReference type="NCBI Taxonomy" id="10195"/>
    <lineage>
        <taxon>Eukaryota</taxon>
        <taxon>Metazoa</taxon>
        <taxon>Spiralia</taxon>
        <taxon>Gnathifera</taxon>
        <taxon>Rotifera</taxon>
        <taxon>Eurotatoria</taxon>
        <taxon>Monogononta</taxon>
        <taxon>Pseudotrocha</taxon>
        <taxon>Ploima</taxon>
        <taxon>Brachionidae</taxon>
        <taxon>Brachionus</taxon>
    </lineage>
</organism>
<comment type="caution">
    <text evidence="1">The sequence shown here is derived from an EMBL/GenBank/DDBJ whole genome shotgun (WGS) entry which is preliminary data.</text>
</comment>
<proteinExistence type="predicted"/>
<accession>A0A3M7T3M2</accession>
<dbReference type="AlphaFoldDB" id="A0A3M7T3M2"/>
<name>A0A3M7T3M2_BRAPC</name>
<sequence length="130" mass="15040">MTVNLWTGQNKESNSGLQFANTNKMFNGTPEKVRQDYLEKPAIKAEPRNIWRDDDQIGFSGNSRGRFFPYTCRNSDYSSEPGQQEKKIFVRADQNTEYPAMNLALNKTIKKKFNVILLGSFLTQFWTDKS</sequence>
<evidence type="ECO:0000313" key="1">
    <source>
        <dbReference type="EMBL" id="RNA42621.1"/>
    </source>
</evidence>
<reference evidence="1 2" key="1">
    <citation type="journal article" date="2018" name="Sci. Rep.">
        <title>Genomic signatures of local adaptation to the degree of environmental predictability in rotifers.</title>
        <authorList>
            <person name="Franch-Gras L."/>
            <person name="Hahn C."/>
            <person name="Garcia-Roger E.M."/>
            <person name="Carmona M.J."/>
            <person name="Serra M."/>
            <person name="Gomez A."/>
        </authorList>
    </citation>
    <scope>NUCLEOTIDE SEQUENCE [LARGE SCALE GENOMIC DNA]</scope>
    <source>
        <strain evidence="1">HYR1</strain>
    </source>
</reference>
<keyword evidence="2" id="KW-1185">Reference proteome</keyword>